<name>A0AAN0VG33_9PROT</name>
<dbReference type="KEGG" id="gbc:GbCGDNIH3_7011"/>
<dbReference type="Proteomes" id="UP000019438">
    <property type="component" value="Chromosome"/>
</dbReference>
<dbReference type="EMBL" id="CP003181">
    <property type="protein sequence ID" value="AHJ63448.1"/>
    <property type="molecule type" value="Genomic_DNA"/>
</dbReference>
<protein>
    <submittedName>
        <fullName evidence="1">Uncharacterized protein</fullName>
    </submittedName>
</protein>
<sequence length="47" mass="5382">MNNGAGQRHDWIMSNAGWLLDSYVVGDGFYKEIYKQACQSDGEVIWQ</sequence>
<evidence type="ECO:0000313" key="1">
    <source>
        <dbReference type="EMBL" id="AHJ63448.1"/>
    </source>
</evidence>
<reference evidence="2" key="1">
    <citation type="submission" date="2012-06" db="EMBL/GenBank/DDBJ databases">
        <title>Genome analysis of multiple Granulibacter bethesdensis isolates demonstrates substantial genome diversity.</title>
        <authorList>
            <person name="Greenberg D.E."/>
            <person name="Porcella S.F."/>
            <person name="Zarember K."/>
            <person name="Zelazny A.M."/>
            <person name="Bruno D."/>
            <person name="Martens C."/>
            <person name="Barbian K.D."/>
            <person name="Jaske E."/>
            <person name="Holland S.M."/>
        </authorList>
    </citation>
    <scope>NUCLEOTIDE SEQUENCE [LARGE SCALE GENOMIC DNA]</scope>
    <source>
        <strain evidence="2">CGDNIH3</strain>
    </source>
</reference>
<gene>
    <name evidence="1" type="ORF">GbCGDNIH3_7011</name>
</gene>
<dbReference type="AlphaFoldDB" id="A0AAN0VG33"/>
<organism evidence="1 2">
    <name type="scientific">Granulibacter bethesdensis</name>
    <dbReference type="NCBI Taxonomy" id="364410"/>
    <lineage>
        <taxon>Bacteria</taxon>
        <taxon>Pseudomonadati</taxon>
        <taxon>Pseudomonadota</taxon>
        <taxon>Alphaproteobacteria</taxon>
        <taxon>Acetobacterales</taxon>
        <taxon>Acetobacteraceae</taxon>
        <taxon>Granulibacter</taxon>
    </lineage>
</organism>
<evidence type="ECO:0000313" key="2">
    <source>
        <dbReference type="Proteomes" id="UP000019438"/>
    </source>
</evidence>
<accession>A0AAN0VG33</accession>
<proteinExistence type="predicted"/>